<keyword evidence="3" id="KW-1185">Reference proteome</keyword>
<dbReference type="PANTHER" id="PTHR30154:SF53">
    <property type="entry name" value="HTH-TYPE TRANSCRIPTIONAL REGULATOR LRPC"/>
    <property type="match status" value="1"/>
</dbReference>
<dbReference type="PANTHER" id="PTHR30154">
    <property type="entry name" value="LEUCINE-RESPONSIVE REGULATORY PROTEIN"/>
    <property type="match status" value="1"/>
</dbReference>
<dbReference type="EMBL" id="JAAITB010000003">
    <property type="protein sequence ID" value="NSJ78413.1"/>
    <property type="molecule type" value="Genomic_DNA"/>
</dbReference>
<comment type="caution">
    <text evidence="2">The sequence shown here is derived from an EMBL/GenBank/DDBJ whole genome shotgun (WGS) entry which is preliminary data.</text>
</comment>
<evidence type="ECO:0000313" key="3">
    <source>
        <dbReference type="Proteomes" id="UP001644750"/>
    </source>
</evidence>
<evidence type="ECO:0000313" key="2">
    <source>
        <dbReference type="EMBL" id="NSJ78413.1"/>
    </source>
</evidence>
<dbReference type="Pfam" id="PF01037">
    <property type="entry name" value="AsnC_trans_reg"/>
    <property type="match status" value="1"/>
</dbReference>
<dbReference type="SUPFAM" id="SSF54909">
    <property type="entry name" value="Dimeric alpha+beta barrel"/>
    <property type="match status" value="1"/>
</dbReference>
<accession>A0ABX2HYQ8</accession>
<evidence type="ECO:0000259" key="1">
    <source>
        <dbReference type="Pfam" id="PF01037"/>
    </source>
</evidence>
<dbReference type="Proteomes" id="UP001644750">
    <property type="component" value="Unassembled WGS sequence"/>
</dbReference>
<dbReference type="InterPro" id="IPR011008">
    <property type="entry name" value="Dimeric_a/b-barrel"/>
</dbReference>
<proteinExistence type="predicted"/>
<gene>
    <name evidence="2" type="ORF">G5A72_02145</name>
</gene>
<feature type="domain" description="Transcription regulator AsnC/Lrp ligand binding" evidence="1">
    <location>
        <begin position="29"/>
        <end position="69"/>
    </location>
</feature>
<organism evidence="2 3">
    <name type="scientific">Anaerostipes hadrus</name>
    <dbReference type="NCBI Taxonomy" id="649756"/>
    <lineage>
        <taxon>Bacteria</taxon>
        <taxon>Bacillati</taxon>
        <taxon>Bacillota</taxon>
        <taxon>Clostridia</taxon>
        <taxon>Lachnospirales</taxon>
        <taxon>Lachnospiraceae</taxon>
        <taxon>Anaerostipes</taxon>
    </lineage>
</organism>
<dbReference type="RefSeq" id="WP_009204358.1">
    <property type="nucleotide sequence ID" value="NZ_BAABXM010000001.1"/>
</dbReference>
<sequence length="86" mass="9453">MEAEGILTGFHASVDPIQLGYHIKAYISLEISPAQKPEVYPFLRAHPNVLECDCVTGNYSVLLKVAFSSTMIVFSTIVENRGVVPE</sequence>
<protein>
    <submittedName>
        <fullName evidence="2">Lrp/AsnC family transcriptional regulator</fullName>
    </submittedName>
</protein>
<reference evidence="2 3" key="1">
    <citation type="journal article" date="2020" name="Cell Host Microbe">
        <title>Functional and Genomic Variation between Human-Derived Isolates of Lachnospiraceae Reveals Inter- and Intra-Species Diversity.</title>
        <authorList>
            <person name="Sorbara M.T."/>
            <person name="Littmann E.R."/>
            <person name="Fontana E."/>
            <person name="Moody T.U."/>
            <person name="Kohout C.E."/>
            <person name="Gjonbalaj M."/>
            <person name="Eaton V."/>
            <person name="Seok R."/>
            <person name="Leiner I.M."/>
            <person name="Pamer E.G."/>
        </authorList>
    </citation>
    <scope>NUCLEOTIDE SEQUENCE [LARGE SCALE GENOMIC DNA]</scope>
    <source>
        <strain evidence="2 3">MSK.14.57</strain>
    </source>
</reference>
<dbReference type="InterPro" id="IPR019887">
    <property type="entry name" value="Tscrpt_reg_AsnC/Lrp_C"/>
</dbReference>
<dbReference type="Gene3D" id="3.30.70.920">
    <property type="match status" value="1"/>
</dbReference>
<name>A0ABX2HYQ8_ANAHA</name>